<dbReference type="EMBL" id="KP211907">
    <property type="protein sequence ID" value="ANV80784.1"/>
    <property type="molecule type" value="Genomic_DNA"/>
</dbReference>
<dbReference type="SUPFAM" id="SSF53098">
    <property type="entry name" value="Ribonuclease H-like"/>
    <property type="match status" value="1"/>
</dbReference>
<dbReference type="InterPro" id="IPR012337">
    <property type="entry name" value="RNaseH-like_sf"/>
</dbReference>
<evidence type="ECO:0000313" key="2">
    <source>
        <dbReference type="EMBL" id="ANV80784.1"/>
    </source>
</evidence>
<accession>A0A1B1TEU2</accession>
<dbReference type="PROSITE" id="PS50879">
    <property type="entry name" value="RNASE_H_1"/>
    <property type="match status" value="1"/>
</dbReference>
<evidence type="ECO:0000259" key="1">
    <source>
        <dbReference type="PROSITE" id="PS50879"/>
    </source>
</evidence>
<dbReference type="GO" id="GO:0004523">
    <property type="term" value="F:RNA-DNA hybrid ribonuclease activity"/>
    <property type="evidence" value="ECO:0007669"/>
    <property type="project" value="InterPro"/>
</dbReference>
<proteinExistence type="predicted"/>
<feature type="domain" description="RNase H type-1" evidence="1">
    <location>
        <begin position="3"/>
        <end position="164"/>
    </location>
</feature>
<dbReference type="Pfam" id="PF00075">
    <property type="entry name" value="RNase_H"/>
    <property type="match status" value="1"/>
</dbReference>
<dbReference type="AlphaFoldDB" id="A0A1B1TEU2"/>
<protein>
    <submittedName>
        <fullName evidence="2">Ribonuclease HI (RNASEH1, rnhA)</fullName>
    </submittedName>
</protein>
<sequence length="179" mass="19678">MVNPSKISIYVDGSCEENRNVSSETPAGWGFCVVIGDTGLGKGQGEIITEKSGPVITEKKSKNYIGSEVGSNNTAELCALAHALKWLLVEGSNAPAVIRGDSQYALKIGTGIWKAKANKELALNVQKLWKEVSSLRDLTQEHVRAHRGHRWNERADHLAFRAMQGKEALPLQFWKPGKR</sequence>
<organism evidence="2">
    <name type="scientific">uncultured Poseidoniia archaeon</name>
    <dbReference type="NCBI Taxonomy" id="1697135"/>
    <lineage>
        <taxon>Archaea</taxon>
        <taxon>Methanobacteriati</taxon>
        <taxon>Thermoplasmatota</taxon>
        <taxon>Candidatus Poseidoniia</taxon>
        <taxon>environmental samples</taxon>
    </lineage>
</organism>
<dbReference type="Gene3D" id="3.30.420.10">
    <property type="entry name" value="Ribonuclease H-like superfamily/Ribonuclease H"/>
    <property type="match status" value="1"/>
</dbReference>
<dbReference type="GO" id="GO:0003676">
    <property type="term" value="F:nucleic acid binding"/>
    <property type="evidence" value="ECO:0007669"/>
    <property type="project" value="InterPro"/>
</dbReference>
<dbReference type="InterPro" id="IPR036397">
    <property type="entry name" value="RNaseH_sf"/>
</dbReference>
<dbReference type="InterPro" id="IPR002156">
    <property type="entry name" value="RNaseH_domain"/>
</dbReference>
<reference evidence="2" key="2">
    <citation type="journal article" date="2015" name="ISME J.">
        <title>A new class of marine Euryarchaeota group II from the Mediterranean deep chlorophyll maximum.</title>
        <authorList>
            <person name="Martin-Cuadrado A.B."/>
            <person name="Garcia-Heredia I."/>
            <person name="Molto A.G."/>
            <person name="Lopez-Ubeda R."/>
            <person name="Kimes N."/>
            <person name="Lopez-Garcia P."/>
            <person name="Moreira D."/>
            <person name="Rodriguez-Valera F."/>
        </authorList>
    </citation>
    <scope>NUCLEOTIDE SEQUENCE</scope>
</reference>
<name>A0A1B1TEU2_9ARCH</name>
<reference evidence="2" key="1">
    <citation type="submission" date="2014-11" db="EMBL/GenBank/DDBJ databases">
        <authorList>
            <person name="Zhu J."/>
            <person name="Qi W."/>
            <person name="Song R."/>
        </authorList>
    </citation>
    <scope>NUCLEOTIDE SEQUENCE</scope>
</reference>